<dbReference type="SMART" id="SM00382">
    <property type="entry name" value="AAA"/>
    <property type="match status" value="1"/>
</dbReference>
<dbReference type="FunFam" id="3.40.50.300:FF:000134">
    <property type="entry name" value="Iron-enterobactin ABC transporter ATP-binding protein"/>
    <property type="match status" value="1"/>
</dbReference>
<evidence type="ECO:0000256" key="1">
    <source>
        <dbReference type="ARBA" id="ARBA00022448"/>
    </source>
</evidence>
<dbReference type="InterPro" id="IPR027417">
    <property type="entry name" value="P-loop_NTPase"/>
</dbReference>
<dbReference type="Proteomes" id="UP000664209">
    <property type="component" value="Unassembled WGS sequence"/>
</dbReference>
<evidence type="ECO:0000259" key="4">
    <source>
        <dbReference type="PROSITE" id="PS50893"/>
    </source>
</evidence>
<dbReference type="Gene3D" id="3.40.50.300">
    <property type="entry name" value="P-loop containing nucleotide triphosphate hydrolases"/>
    <property type="match status" value="1"/>
</dbReference>
<dbReference type="PANTHER" id="PTHR42794">
    <property type="entry name" value="HEMIN IMPORT ATP-BINDING PROTEIN HMUV"/>
    <property type="match status" value="1"/>
</dbReference>
<dbReference type="GO" id="GO:0016887">
    <property type="term" value="F:ATP hydrolysis activity"/>
    <property type="evidence" value="ECO:0007669"/>
    <property type="project" value="InterPro"/>
</dbReference>
<organism evidence="5 6">
    <name type="scientific">Actinotalea soli</name>
    <dbReference type="NCBI Taxonomy" id="2819234"/>
    <lineage>
        <taxon>Bacteria</taxon>
        <taxon>Bacillati</taxon>
        <taxon>Actinomycetota</taxon>
        <taxon>Actinomycetes</taxon>
        <taxon>Micrococcales</taxon>
        <taxon>Cellulomonadaceae</taxon>
        <taxon>Actinotalea</taxon>
    </lineage>
</organism>
<dbReference type="InterPro" id="IPR003439">
    <property type="entry name" value="ABC_transporter-like_ATP-bd"/>
</dbReference>
<evidence type="ECO:0000313" key="6">
    <source>
        <dbReference type="Proteomes" id="UP000664209"/>
    </source>
</evidence>
<proteinExistence type="predicted"/>
<name>A0A939RT55_9CELL</name>
<keyword evidence="1" id="KW-0813">Transport</keyword>
<dbReference type="GO" id="GO:0005524">
    <property type="term" value="F:ATP binding"/>
    <property type="evidence" value="ECO:0007669"/>
    <property type="project" value="UniProtKB-KW"/>
</dbReference>
<feature type="domain" description="ABC transporter" evidence="4">
    <location>
        <begin position="1"/>
        <end position="234"/>
    </location>
</feature>
<comment type="caution">
    <text evidence="5">The sequence shown here is derived from an EMBL/GenBank/DDBJ whole genome shotgun (WGS) entry which is preliminary data.</text>
</comment>
<dbReference type="PROSITE" id="PS50893">
    <property type="entry name" value="ABC_TRANSPORTER_2"/>
    <property type="match status" value="1"/>
</dbReference>
<dbReference type="InterPro" id="IPR017871">
    <property type="entry name" value="ABC_transporter-like_CS"/>
</dbReference>
<sequence length="267" mass="28059">MEVRGLSVDIGRRTIVDDVSFACAPGTVTGIVGPNGSGKSTVCRVVYRALRPAAGSVLVGGRDVHRDLSARQAAQRVSAMVQDGFLAVDARVHEAVMVGRTPHFGPLGRASHHDNDVVADALDRVGAGHLRTRLFTALSGGEKQRVLLARAMAQQADLLVLDEPTNHLDIAGQLELLDLVTHLPVTVVTVLHDLNLAAAACDHLLVMAGGRLVAQGAPAEVLTTDLLREVFEVHAHCGTNPLTGRAQLSFAPRSACPTSPSIALESP</sequence>
<evidence type="ECO:0000313" key="5">
    <source>
        <dbReference type="EMBL" id="MBO1753412.1"/>
    </source>
</evidence>
<evidence type="ECO:0000256" key="3">
    <source>
        <dbReference type="ARBA" id="ARBA00022840"/>
    </source>
</evidence>
<reference evidence="5" key="1">
    <citation type="submission" date="2021-03" db="EMBL/GenBank/DDBJ databases">
        <title>Actinotalea soli sp. nov., isolated from soil.</title>
        <authorList>
            <person name="Ping W."/>
            <person name="Zhang J."/>
        </authorList>
    </citation>
    <scope>NUCLEOTIDE SEQUENCE</scope>
    <source>
        <strain evidence="5">BY-33</strain>
    </source>
</reference>
<evidence type="ECO:0000256" key="2">
    <source>
        <dbReference type="ARBA" id="ARBA00022741"/>
    </source>
</evidence>
<dbReference type="PROSITE" id="PS00211">
    <property type="entry name" value="ABC_TRANSPORTER_1"/>
    <property type="match status" value="1"/>
</dbReference>
<keyword evidence="6" id="KW-1185">Reference proteome</keyword>
<accession>A0A939RT55</accession>
<dbReference type="EMBL" id="JAGEMK010000012">
    <property type="protein sequence ID" value="MBO1753412.1"/>
    <property type="molecule type" value="Genomic_DNA"/>
</dbReference>
<dbReference type="Pfam" id="PF00005">
    <property type="entry name" value="ABC_tran"/>
    <property type="match status" value="1"/>
</dbReference>
<dbReference type="PANTHER" id="PTHR42794:SF2">
    <property type="entry name" value="ABC TRANSPORTER ATP-BINDING PROTEIN"/>
    <property type="match status" value="1"/>
</dbReference>
<dbReference type="SUPFAM" id="SSF52540">
    <property type="entry name" value="P-loop containing nucleoside triphosphate hydrolases"/>
    <property type="match status" value="1"/>
</dbReference>
<dbReference type="InterPro" id="IPR003593">
    <property type="entry name" value="AAA+_ATPase"/>
</dbReference>
<keyword evidence="2" id="KW-0547">Nucleotide-binding</keyword>
<gene>
    <name evidence="5" type="ORF">J4G33_16515</name>
</gene>
<dbReference type="CDD" id="cd03214">
    <property type="entry name" value="ABC_Iron-Siderophores_B12_Hemin"/>
    <property type="match status" value="1"/>
</dbReference>
<keyword evidence="3 5" id="KW-0067">ATP-binding</keyword>
<protein>
    <submittedName>
        <fullName evidence="5">ABC transporter ATP-binding protein</fullName>
    </submittedName>
</protein>
<dbReference type="AlphaFoldDB" id="A0A939RT55"/>